<evidence type="ECO:0000313" key="4">
    <source>
        <dbReference type="Proteomes" id="UP001396334"/>
    </source>
</evidence>
<proteinExistence type="predicted"/>
<name>A0ABR2PM03_9ROSI</name>
<accession>A0ABR2PM03</accession>
<keyword evidence="1" id="KW-0862">Zinc</keyword>
<gene>
    <name evidence="3" type="ORF">V6N11_063882</name>
</gene>
<dbReference type="PROSITE" id="PS50157">
    <property type="entry name" value="ZINC_FINGER_C2H2_2"/>
    <property type="match status" value="1"/>
</dbReference>
<dbReference type="Proteomes" id="UP001396334">
    <property type="component" value="Unassembled WGS sequence"/>
</dbReference>
<reference evidence="3 4" key="1">
    <citation type="journal article" date="2024" name="G3 (Bethesda)">
        <title>Genome assembly of Hibiscus sabdariffa L. provides insights into metabolisms of medicinal natural products.</title>
        <authorList>
            <person name="Kim T."/>
        </authorList>
    </citation>
    <scope>NUCLEOTIDE SEQUENCE [LARGE SCALE GENOMIC DNA]</scope>
    <source>
        <strain evidence="3">TK-2024</strain>
        <tissue evidence="3">Old leaves</tissue>
    </source>
</reference>
<comment type="caution">
    <text evidence="3">The sequence shown here is derived from an EMBL/GenBank/DDBJ whole genome shotgun (WGS) entry which is preliminary data.</text>
</comment>
<organism evidence="3 4">
    <name type="scientific">Hibiscus sabdariffa</name>
    <name type="common">roselle</name>
    <dbReference type="NCBI Taxonomy" id="183260"/>
    <lineage>
        <taxon>Eukaryota</taxon>
        <taxon>Viridiplantae</taxon>
        <taxon>Streptophyta</taxon>
        <taxon>Embryophyta</taxon>
        <taxon>Tracheophyta</taxon>
        <taxon>Spermatophyta</taxon>
        <taxon>Magnoliopsida</taxon>
        <taxon>eudicotyledons</taxon>
        <taxon>Gunneridae</taxon>
        <taxon>Pentapetalae</taxon>
        <taxon>rosids</taxon>
        <taxon>malvids</taxon>
        <taxon>Malvales</taxon>
        <taxon>Malvaceae</taxon>
        <taxon>Malvoideae</taxon>
        <taxon>Hibiscus</taxon>
    </lineage>
</organism>
<dbReference type="PROSITE" id="PS00028">
    <property type="entry name" value="ZINC_FINGER_C2H2_1"/>
    <property type="match status" value="1"/>
</dbReference>
<keyword evidence="4" id="KW-1185">Reference proteome</keyword>
<dbReference type="EMBL" id="JBBPBN010000056">
    <property type="protein sequence ID" value="KAK8989458.1"/>
    <property type="molecule type" value="Genomic_DNA"/>
</dbReference>
<keyword evidence="1" id="KW-0863">Zinc-finger</keyword>
<dbReference type="InterPro" id="IPR013087">
    <property type="entry name" value="Znf_C2H2_type"/>
</dbReference>
<keyword evidence="1" id="KW-0479">Metal-binding</keyword>
<protein>
    <recommendedName>
        <fullName evidence="2">C2H2-type domain-containing protein</fullName>
    </recommendedName>
</protein>
<evidence type="ECO:0000313" key="3">
    <source>
        <dbReference type="EMBL" id="KAK8989458.1"/>
    </source>
</evidence>
<evidence type="ECO:0000256" key="1">
    <source>
        <dbReference type="PROSITE-ProRule" id="PRU00042"/>
    </source>
</evidence>
<evidence type="ECO:0000259" key="2">
    <source>
        <dbReference type="PROSITE" id="PS50157"/>
    </source>
</evidence>
<sequence>MNFNSSRKVVEIAYSRTCCYCNREFGTYRALHNHLRVHQDNWSLRGLNFHGRSSNSIDISRNHPIPLLNSEQNLAGANNPIPITRAPPAIDLRTMFRPNEANQADRNRSTVGIPRVPQTQIFMFNGVAILCNSSPGRAFVPAGTSASMASAIHVPSGSVVNTGLDTDSSPNLGSNVVCQFNTDEFQISQDGLPPTSRDALKSTQGFYLGSPLFLSAEKVGQSRRSFPTVDGSKRPYIADNPVNANKKPRIASDVNVVLENLQLIELPLLDNFVESTSSAETGDGAEEEEGFQLRAIRHSKPYASDGVFCLALGLTNFSWHSTPSMLCEGIISPYGISCPLFLHEGVLFVCEVMISEYEIQRNSWTMTKKMYVAGGNSADLFDLDSAEVLDPAIGNWPFLVSPRG</sequence>
<feature type="domain" description="C2H2-type" evidence="2">
    <location>
        <begin position="16"/>
        <end position="43"/>
    </location>
</feature>